<evidence type="ECO:0000256" key="6">
    <source>
        <dbReference type="ARBA" id="ARBA00023136"/>
    </source>
</evidence>
<accession>A0A443JCF8</accession>
<keyword evidence="3 7" id="KW-0812">Transmembrane</keyword>
<organism evidence="9 10">
    <name type="scientific">Paenirhodobacter populi</name>
    <dbReference type="NCBI Taxonomy" id="2306993"/>
    <lineage>
        <taxon>Bacteria</taxon>
        <taxon>Pseudomonadati</taxon>
        <taxon>Pseudomonadota</taxon>
        <taxon>Alphaproteobacteria</taxon>
        <taxon>Rhodobacterales</taxon>
        <taxon>Rhodobacter group</taxon>
        <taxon>Paenirhodobacter</taxon>
    </lineage>
</organism>
<name>A0A443JCF8_9RHOB</name>
<evidence type="ECO:0000256" key="7">
    <source>
        <dbReference type="SAM" id="Phobius"/>
    </source>
</evidence>
<keyword evidence="6 7" id="KW-0472">Membrane</keyword>
<keyword evidence="5 7" id="KW-1133">Transmembrane helix</keyword>
<dbReference type="PANTHER" id="PTHR43731">
    <property type="entry name" value="RHOMBOID PROTEASE"/>
    <property type="match status" value="1"/>
</dbReference>
<dbReference type="PROSITE" id="PS51257">
    <property type="entry name" value="PROKAR_LIPOPROTEIN"/>
    <property type="match status" value="1"/>
</dbReference>
<keyword evidence="9" id="KW-0645">Protease</keyword>
<dbReference type="Pfam" id="PF01694">
    <property type="entry name" value="Rhomboid"/>
    <property type="match status" value="1"/>
</dbReference>
<feature type="transmembrane region" description="Helical" evidence="7">
    <location>
        <begin position="161"/>
        <end position="183"/>
    </location>
</feature>
<feature type="domain" description="Peptidase S54 rhomboid" evidence="8">
    <location>
        <begin position="69"/>
        <end position="208"/>
    </location>
</feature>
<evidence type="ECO:0000256" key="4">
    <source>
        <dbReference type="ARBA" id="ARBA00022801"/>
    </source>
</evidence>
<comment type="caution">
    <text evidence="9">The sequence shown here is derived from an EMBL/GenBank/DDBJ whole genome shotgun (WGS) entry which is preliminary data.</text>
</comment>
<comment type="similarity">
    <text evidence="2">Belongs to the peptidase S54 family.</text>
</comment>
<gene>
    <name evidence="9" type="ORF">D2T30_17325</name>
</gene>
<evidence type="ECO:0000256" key="3">
    <source>
        <dbReference type="ARBA" id="ARBA00022692"/>
    </source>
</evidence>
<dbReference type="Proteomes" id="UP000284476">
    <property type="component" value="Unassembled WGS sequence"/>
</dbReference>
<dbReference type="GO" id="GO:0006508">
    <property type="term" value="P:proteolysis"/>
    <property type="evidence" value="ECO:0007669"/>
    <property type="project" value="UniProtKB-KW"/>
</dbReference>
<dbReference type="GO" id="GO:0016020">
    <property type="term" value="C:membrane"/>
    <property type="evidence" value="ECO:0007669"/>
    <property type="project" value="UniProtKB-SubCell"/>
</dbReference>
<protein>
    <submittedName>
        <fullName evidence="9">Rhomboid family intramembrane serine protease</fullName>
    </submittedName>
</protein>
<dbReference type="GO" id="GO:0004252">
    <property type="term" value="F:serine-type endopeptidase activity"/>
    <property type="evidence" value="ECO:0007669"/>
    <property type="project" value="InterPro"/>
</dbReference>
<comment type="subcellular location">
    <subcellularLocation>
        <location evidence="1">Membrane</location>
        <topology evidence="1">Multi-pass membrane protein</topology>
    </subcellularLocation>
</comment>
<dbReference type="PANTHER" id="PTHR43731:SF14">
    <property type="entry name" value="PRESENILIN-ASSOCIATED RHOMBOID-LIKE PROTEIN, MITOCHONDRIAL"/>
    <property type="match status" value="1"/>
</dbReference>
<evidence type="ECO:0000313" key="9">
    <source>
        <dbReference type="EMBL" id="RWR18043.1"/>
    </source>
</evidence>
<evidence type="ECO:0000259" key="8">
    <source>
        <dbReference type="Pfam" id="PF01694"/>
    </source>
</evidence>
<evidence type="ECO:0000256" key="2">
    <source>
        <dbReference type="ARBA" id="ARBA00009045"/>
    </source>
</evidence>
<reference evidence="9 10" key="1">
    <citation type="submission" date="2019-01" db="EMBL/GenBank/DDBJ databases">
        <title>Sinorhodobacter populi sp. nov. isolated from the symptomatic bark tissue of Populus euramericana canker.</title>
        <authorList>
            <person name="Xu G."/>
        </authorList>
    </citation>
    <scope>NUCLEOTIDE SEQUENCE [LARGE SCALE GENOMIC DNA]</scope>
    <source>
        <strain evidence="9 10">SK2B-1</strain>
    </source>
</reference>
<dbReference type="AlphaFoldDB" id="A0A443JCF8"/>
<dbReference type="Gene3D" id="1.20.1540.10">
    <property type="entry name" value="Rhomboid-like"/>
    <property type="match status" value="1"/>
</dbReference>
<feature type="transmembrane region" description="Helical" evidence="7">
    <location>
        <begin position="129"/>
        <end position="149"/>
    </location>
</feature>
<feature type="transmembrane region" description="Helical" evidence="7">
    <location>
        <begin position="105"/>
        <end position="123"/>
    </location>
</feature>
<evidence type="ECO:0000256" key="5">
    <source>
        <dbReference type="ARBA" id="ARBA00022989"/>
    </source>
</evidence>
<dbReference type="InterPro" id="IPR035952">
    <property type="entry name" value="Rhomboid-like_sf"/>
</dbReference>
<dbReference type="EMBL" id="SAUZ01000022">
    <property type="protein sequence ID" value="RWR18043.1"/>
    <property type="molecule type" value="Genomic_DNA"/>
</dbReference>
<reference evidence="9 10" key="2">
    <citation type="submission" date="2019-01" db="EMBL/GenBank/DDBJ databases">
        <authorList>
            <person name="Li Y."/>
        </authorList>
    </citation>
    <scope>NUCLEOTIDE SEQUENCE [LARGE SCALE GENOMIC DNA]</scope>
    <source>
        <strain evidence="9 10">SK2B-1</strain>
    </source>
</reference>
<evidence type="ECO:0000313" key="10">
    <source>
        <dbReference type="Proteomes" id="UP000284476"/>
    </source>
</evidence>
<feature type="transmembrane region" description="Helical" evidence="7">
    <location>
        <begin position="69"/>
        <end position="93"/>
    </location>
</feature>
<dbReference type="InterPro" id="IPR022764">
    <property type="entry name" value="Peptidase_S54_rhomboid_dom"/>
</dbReference>
<dbReference type="InterPro" id="IPR050925">
    <property type="entry name" value="Rhomboid_protease_S54"/>
</dbReference>
<keyword evidence="4" id="KW-0378">Hydrolase</keyword>
<feature type="transmembrane region" description="Helical" evidence="7">
    <location>
        <begin position="189"/>
        <end position="207"/>
    </location>
</feature>
<sequence>MRKGFWMRLPSLPVVLIVLAAACILPEAAIHLFPYPDLVRGRLIQNFAFWPGLVKGWHANYPGQAELMFLSYGFLHAGVTHLLFNMITLISLGRPLAEELGQGKFLLLYLLAQLGGGAGYALLTTQTAPMVGASGALFGLAGALLWTRLREGLRDLTPVEALRDIAWPVALLIGMNVVMYVALDGRLAWETHLGGFLAGAAAMAVLWRRPDDASA</sequence>
<evidence type="ECO:0000256" key="1">
    <source>
        <dbReference type="ARBA" id="ARBA00004141"/>
    </source>
</evidence>
<proteinExistence type="inferred from homology"/>
<dbReference type="SUPFAM" id="SSF144091">
    <property type="entry name" value="Rhomboid-like"/>
    <property type="match status" value="1"/>
</dbReference>